<keyword evidence="3" id="KW-1185">Reference proteome</keyword>
<organism evidence="2 3">
    <name type="scientific">Qipengyuania mesophila</name>
    <dbReference type="NCBI Taxonomy" id="2867246"/>
    <lineage>
        <taxon>Bacteria</taxon>
        <taxon>Pseudomonadati</taxon>
        <taxon>Pseudomonadota</taxon>
        <taxon>Alphaproteobacteria</taxon>
        <taxon>Sphingomonadales</taxon>
        <taxon>Erythrobacteraceae</taxon>
        <taxon>Qipengyuania</taxon>
    </lineage>
</organism>
<protein>
    <submittedName>
        <fullName evidence="2">Uncharacterized protein</fullName>
    </submittedName>
</protein>
<proteinExistence type="predicted"/>
<evidence type="ECO:0000313" key="2">
    <source>
        <dbReference type="EMBL" id="MBX7500307.1"/>
    </source>
</evidence>
<accession>A0ABS7JRS6</accession>
<feature type="transmembrane region" description="Helical" evidence="1">
    <location>
        <begin position="12"/>
        <end position="31"/>
    </location>
</feature>
<feature type="transmembrane region" description="Helical" evidence="1">
    <location>
        <begin position="77"/>
        <end position="95"/>
    </location>
</feature>
<dbReference type="RefSeq" id="WP_221600454.1">
    <property type="nucleotide sequence ID" value="NZ_JAIGNU010000001.1"/>
</dbReference>
<sequence>MFESISHAEPLRLVLKAIILLLAGLLIFYHATMLVDLFRGQGLSSDARYNAIQGVLRLAIMVSLILVVAGKREALPAMWISIAGLVATQYWAHWGNLPVDFTAGRHPLSYLKGFIFPSIITAAFLYRAA</sequence>
<keyword evidence="1" id="KW-1133">Transmembrane helix</keyword>
<comment type="caution">
    <text evidence="2">The sequence shown here is derived from an EMBL/GenBank/DDBJ whole genome shotgun (WGS) entry which is preliminary data.</text>
</comment>
<keyword evidence="1" id="KW-0472">Membrane</keyword>
<dbReference type="Proteomes" id="UP000782554">
    <property type="component" value="Unassembled WGS sequence"/>
</dbReference>
<evidence type="ECO:0000313" key="3">
    <source>
        <dbReference type="Proteomes" id="UP000782554"/>
    </source>
</evidence>
<keyword evidence="1" id="KW-0812">Transmembrane</keyword>
<name>A0ABS7JRS6_9SPHN</name>
<feature type="transmembrane region" description="Helical" evidence="1">
    <location>
        <begin position="107"/>
        <end position="126"/>
    </location>
</feature>
<feature type="transmembrane region" description="Helical" evidence="1">
    <location>
        <begin position="51"/>
        <end position="70"/>
    </location>
</feature>
<reference evidence="2 3" key="1">
    <citation type="submission" date="2021-08" db="EMBL/GenBank/DDBJ databases">
        <title>Comparative Genomics Analysis of the Genus Qipengyuania Reveals Extensive Genetic Diversity and Metabolic Versatility, Including the Description of Fifteen Novel Species.</title>
        <authorList>
            <person name="Liu Y."/>
        </authorList>
    </citation>
    <scope>NUCLEOTIDE SEQUENCE [LARGE SCALE GENOMIC DNA]</scope>
    <source>
        <strain evidence="2 3">YG27</strain>
    </source>
</reference>
<evidence type="ECO:0000256" key="1">
    <source>
        <dbReference type="SAM" id="Phobius"/>
    </source>
</evidence>
<dbReference type="EMBL" id="JAIGNU010000001">
    <property type="protein sequence ID" value="MBX7500307.1"/>
    <property type="molecule type" value="Genomic_DNA"/>
</dbReference>
<gene>
    <name evidence="2" type="ORF">K3181_02460</name>
</gene>